<organism evidence="2 3">
    <name type="scientific">Papaver atlanticum</name>
    <dbReference type="NCBI Taxonomy" id="357466"/>
    <lineage>
        <taxon>Eukaryota</taxon>
        <taxon>Viridiplantae</taxon>
        <taxon>Streptophyta</taxon>
        <taxon>Embryophyta</taxon>
        <taxon>Tracheophyta</taxon>
        <taxon>Spermatophyta</taxon>
        <taxon>Magnoliopsida</taxon>
        <taxon>Ranunculales</taxon>
        <taxon>Papaveraceae</taxon>
        <taxon>Papaveroideae</taxon>
        <taxon>Papaver</taxon>
    </lineage>
</organism>
<protein>
    <submittedName>
        <fullName evidence="2">Uncharacterized protein</fullName>
    </submittedName>
</protein>
<dbReference type="Proteomes" id="UP001202328">
    <property type="component" value="Unassembled WGS sequence"/>
</dbReference>
<accession>A0AAD4T7S4</accession>
<dbReference type="SUPFAM" id="SSF54928">
    <property type="entry name" value="RNA-binding domain, RBD"/>
    <property type="match status" value="1"/>
</dbReference>
<dbReference type="InterPro" id="IPR035979">
    <property type="entry name" value="RBD_domain_sf"/>
</dbReference>
<feature type="compositionally biased region" description="Polar residues" evidence="1">
    <location>
        <begin position="134"/>
        <end position="153"/>
    </location>
</feature>
<evidence type="ECO:0000313" key="2">
    <source>
        <dbReference type="EMBL" id="KAI3945871.1"/>
    </source>
</evidence>
<reference evidence="2" key="1">
    <citation type="submission" date="2022-04" db="EMBL/GenBank/DDBJ databases">
        <title>A functionally conserved STORR gene fusion in Papaver species that diverged 16.8 million years ago.</title>
        <authorList>
            <person name="Catania T."/>
        </authorList>
    </citation>
    <scope>NUCLEOTIDE SEQUENCE</scope>
    <source>
        <strain evidence="2">S-188037</strain>
    </source>
</reference>
<feature type="region of interest" description="Disordered" evidence="1">
    <location>
        <begin position="42"/>
        <end position="84"/>
    </location>
</feature>
<comment type="caution">
    <text evidence="2">The sequence shown here is derived from an EMBL/GenBank/DDBJ whole genome shotgun (WGS) entry which is preliminary data.</text>
</comment>
<dbReference type="EMBL" id="JAJJMB010003726">
    <property type="protein sequence ID" value="KAI3945871.1"/>
    <property type="molecule type" value="Genomic_DNA"/>
</dbReference>
<keyword evidence="3" id="KW-1185">Reference proteome</keyword>
<dbReference type="AlphaFoldDB" id="A0AAD4T7S4"/>
<feature type="region of interest" description="Disordered" evidence="1">
    <location>
        <begin position="123"/>
        <end position="153"/>
    </location>
</feature>
<evidence type="ECO:0000256" key="1">
    <source>
        <dbReference type="SAM" id="MobiDB-lite"/>
    </source>
</evidence>
<gene>
    <name evidence="2" type="ORF">MKW98_023145</name>
</gene>
<feature type="compositionally biased region" description="Polar residues" evidence="1">
    <location>
        <begin position="57"/>
        <end position="70"/>
    </location>
</feature>
<dbReference type="GO" id="GO:0003676">
    <property type="term" value="F:nucleic acid binding"/>
    <property type="evidence" value="ECO:0007669"/>
    <property type="project" value="InterPro"/>
</dbReference>
<name>A0AAD4T7S4_9MAGN</name>
<evidence type="ECO:0000313" key="3">
    <source>
        <dbReference type="Proteomes" id="UP001202328"/>
    </source>
</evidence>
<proteinExistence type="predicted"/>
<sequence length="200" mass="22166">MYFSQGGPSLVQQPAAYGFQPQLLPGMRPGVSPNFMMHTHSRRQVQPKNSARRAGNPQHQLMQRNANNHGYSYISDGRNEPSTLMSNDLDQCKHLPRLWLVADPEHQRVNALSMTKPIQTNKVQGLWNKPPTPSQDSQQGQQNAFVGGSSSNSSLCVGDVDPSVSEGHLYDILNQVVPIVSVRIKLSVKTLNRNGIENML</sequence>